<keyword evidence="3 5" id="KW-0694">RNA-binding</keyword>
<reference evidence="8 9" key="1">
    <citation type="submission" date="2016-07" db="EMBL/GenBank/DDBJ databases">
        <title>Pervasive Adenine N6-methylation of Active Genes in Fungi.</title>
        <authorList>
            <consortium name="DOE Joint Genome Institute"/>
            <person name="Mondo S.J."/>
            <person name="Dannebaum R.O."/>
            <person name="Kuo R.C."/>
            <person name="Labutti K."/>
            <person name="Haridas S."/>
            <person name="Kuo A."/>
            <person name="Salamov A."/>
            <person name="Ahrendt S.R."/>
            <person name="Lipzen A."/>
            <person name="Sullivan W."/>
            <person name="Andreopoulos W.B."/>
            <person name="Clum A."/>
            <person name="Lindquist E."/>
            <person name="Daum C."/>
            <person name="Ramamoorthy G.K."/>
            <person name="Gryganskyi A."/>
            <person name="Culley D."/>
            <person name="Magnuson J.K."/>
            <person name="James T.Y."/>
            <person name="O'Malley M.A."/>
            <person name="Stajich J.E."/>
            <person name="Spatafora J.W."/>
            <person name="Visel A."/>
            <person name="Grigoriev I.V."/>
        </authorList>
    </citation>
    <scope>NUCLEOTIDE SEQUENCE [LARGE SCALE GENOMIC DNA]</scope>
    <source>
        <strain evidence="8 9">NRRL 1336</strain>
    </source>
</reference>
<dbReference type="PANTHER" id="PTHR48039">
    <property type="entry name" value="RNA-BINDING MOTIF PROTEIN 14B"/>
    <property type="match status" value="1"/>
</dbReference>
<feature type="compositionally biased region" description="Gly residues" evidence="6">
    <location>
        <begin position="733"/>
        <end position="742"/>
    </location>
</feature>
<dbReference type="CDD" id="cd12414">
    <property type="entry name" value="RRM2_RBM28_like"/>
    <property type="match status" value="1"/>
</dbReference>
<proteinExistence type="predicted"/>
<dbReference type="InterPro" id="IPR000504">
    <property type="entry name" value="RRM_dom"/>
</dbReference>
<feature type="compositionally biased region" description="Gly residues" evidence="6">
    <location>
        <begin position="716"/>
        <end position="725"/>
    </location>
</feature>
<feature type="compositionally biased region" description="Basic and acidic residues" evidence="6">
    <location>
        <begin position="242"/>
        <end position="256"/>
    </location>
</feature>
<name>A0A1X2I4A4_9FUNG</name>
<feature type="region of interest" description="Disordered" evidence="6">
    <location>
        <begin position="108"/>
        <end position="155"/>
    </location>
</feature>
<feature type="region of interest" description="Disordered" evidence="6">
    <location>
        <begin position="656"/>
        <end position="762"/>
    </location>
</feature>
<gene>
    <name evidence="8" type="ORF">BCR42DRAFT_381797</name>
</gene>
<sequence>MSEPTTTPAATKEDQDHAKSTLFVRGIPYDATSKDLETFFSDVGPIRKCFVITEHRGENAIKEGEPGFKNKGFGYVHYALAEDAQQALQKLSSAKFKGGRKLKMELARRRKETTGEHSAKHPQPKPSTRPASTEKSSTTTSSGTPNTSSSGQDKAARLIVRNLPWKYREADLMKVFGEKGKVVDVKLPRKFDKGPLRGFAFIQYEKVEEAESAVESLNATEHHGRTIAVDWALSKDRFKKMEAAEDAEGDTKMEEAKNDDEGDDDSSSSSSSDDSSDDDSDSSDEDDEGDDEEQELESDAEEQELESDAEEQELESDVKEQDEDDKKAKPAHRFPEVSDGTTLFVRNLLFETTEDDLKDLFKQWGPVVYARITRDKESGLSRGNGFVCMRNKDDADKCLEEADALRKMSVNDATDDQTALNSLMSKREKKKSNLAYSSILTPDAGSGEGRKFTLHGRVLDVTRALDRQSAQKMKDDKDSLKKKDDVRNLYLMREGVIFPNTPAAETITPSELQKRQMSFSQRKKFISGDPSLFISKTRLSIRNLPVKVDEIELRKLGMDSIQKFKEQVKRGIRTDLTKTEKEEGWQYKPRVKQAKIVRSKDRIDSATQKQRSKGYGFLEFLTHSHALASLRYLNNNPDLYDGKRLTVEFSLENSKVMERRSQRGPDGKITAERQKERDDKKKERNSTQRQDDGGRGGSRGGRGASRGASRGDRGGRGASRGGRGASRGDRGGRGASRGGAGRGAKRQADSGSSDRPSKKVRQ</sequence>
<dbReference type="OrthoDB" id="267048at2759"/>
<evidence type="ECO:0000256" key="3">
    <source>
        <dbReference type="ARBA" id="ARBA00022884"/>
    </source>
</evidence>
<dbReference type="SUPFAM" id="SSF54928">
    <property type="entry name" value="RNA-binding domain, RBD"/>
    <property type="match status" value="4"/>
</dbReference>
<evidence type="ECO:0000313" key="8">
    <source>
        <dbReference type="EMBL" id="ORZ09148.1"/>
    </source>
</evidence>
<feature type="compositionally biased region" description="Basic and acidic residues" evidence="6">
    <location>
        <begin position="316"/>
        <end position="334"/>
    </location>
</feature>
<feature type="compositionally biased region" description="Basic and acidic residues" evidence="6">
    <location>
        <begin position="656"/>
        <end position="694"/>
    </location>
</feature>
<feature type="compositionally biased region" description="Acidic residues" evidence="6">
    <location>
        <begin position="257"/>
        <end position="266"/>
    </location>
</feature>
<feature type="compositionally biased region" description="Gly residues" evidence="6">
    <location>
        <begin position="695"/>
        <end position="704"/>
    </location>
</feature>
<keyword evidence="2" id="KW-0677">Repeat</keyword>
<feature type="domain" description="RRM" evidence="7">
    <location>
        <begin position="20"/>
        <end position="109"/>
    </location>
</feature>
<feature type="compositionally biased region" description="Low complexity" evidence="6">
    <location>
        <begin position="133"/>
        <end position="150"/>
    </location>
</feature>
<protein>
    <recommendedName>
        <fullName evidence="7">RRM domain-containing protein</fullName>
    </recommendedName>
</protein>
<evidence type="ECO:0000256" key="1">
    <source>
        <dbReference type="ARBA" id="ARBA00004123"/>
    </source>
</evidence>
<organism evidence="8 9">
    <name type="scientific">Absidia repens</name>
    <dbReference type="NCBI Taxonomy" id="90262"/>
    <lineage>
        <taxon>Eukaryota</taxon>
        <taxon>Fungi</taxon>
        <taxon>Fungi incertae sedis</taxon>
        <taxon>Mucoromycota</taxon>
        <taxon>Mucoromycotina</taxon>
        <taxon>Mucoromycetes</taxon>
        <taxon>Mucorales</taxon>
        <taxon>Cunninghamellaceae</taxon>
        <taxon>Absidia</taxon>
    </lineage>
</organism>
<feature type="domain" description="RRM" evidence="7">
    <location>
        <begin position="156"/>
        <end position="234"/>
    </location>
</feature>
<feature type="domain" description="RRM" evidence="7">
    <location>
        <begin position="537"/>
        <end position="652"/>
    </location>
</feature>
<dbReference type="PANTHER" id="PTHR48039:SF5">
    <property type="entry name" value="RNA-BINDING PROTEIN 28"/>
    <property type="match status" value="1"/>
</dbReference>
<accession>A0A1X2I4A4</accession>
<dbReference type="STRING" id="90262.A0A1X2I4A4"/>
<dbReference type="InterPro" id="IPR012677">
    <property type="entry name" value="Nucleotide-bd_a/b_plait_sf"/>
</dbReference>
<dbReference type="SMART" id="SM00360">
    <property type="entry name" value="RRM"/>
    <property type="match status" value="4"/>
</dbReference>
<evidence type="ECO:0000313" key="9">
    <source>
        <dbReference type="Proteomes" id="UP000193560"/>
    </source>
</evidence>
<dbReference type="AlphaFoldDB" id="A0A1X2I4A4"/>
<evidence type="ECO:0000256" key="5">
    <source>
        <dbReference type="PROSITE-ProRule" id="PRU00176"/>
    </source>
</evidence>
<keyword evidence="9" id="KW-1185">Reference proteome</keyword>
<evidence type="ECO:0000259" key="7">
    <source>
        <dbReference type="PROSITE" id="PS50102"/>
    </source>
</evidence>
<feature type="domain" description="RRM" evidence="7">
    <location>
        <begin position="341"/>
        <end position="415"/>
    </location>
</feature>
<evidence type="ECO:0000256" key="2">
    <source>
        <dbReference type="ARBA" id="ARBA00022737"/>
    </source>
</evidence>
<dbReference type="PROSITE" id="PS50102">
    <property type="entry name" value="RRM"/>
    <property type="match status" value="4"/>
</dbReference>
<evidence type="ECO:0000256" key="6">
    <source>
        <dbReference type="SAM" id="MobiDB-lite"/>
    </source>
</evidence>
<dbReference type="GO" id="GO:0003729">
    <property type="term" value="F:mRNA binding"/>
    <property type="evidence" value="ECO:0007669"/>
    <property type="project" value="TreeGrafter"/>
</dbReference>
<evidence type="ECO:0000256" key="4">
    <source>
        <dbReference type="ARBA" id="ARBA00023242"/>
    </source>
</evidence>
<dbReference type="Pfam" id="PF00076">
    <property type="entry name" value="RRM_1"/>
    <property type="match status" value="3"/>
</dbReference>
<feature type="compositionally biased region" description="Basic and acidic residues" evidence="6">
    <location>
        <begin position="108"/>
        <end position="119"/>
    </location>
</feature>
<dbReference type="InterPro" id="IPR035979">
    <property type="entry name" value="RBD_domain_sf"/>
</dbReference>
<feature type="compositionally biased region" description="Acidic residues" evidence="6">
    <location>
        <begin position="274"/>
        <end position="315"/>
    </location>
</feature>
<dbReference type="EMBL" id="MCGE01000028">
    <property type="protein sequence ID" value="ORZ09148.1"/>
    <property type="molecule type" value="Genomic_DNA"/>
</dbReference>
<comment type="caution">
    <text evidence="8">The sequence shown here is derived from an EMBL/GenBank/DDBJ whole genome shotgun (WGS) entry which is preliminary data.</text>
</comment>
<keyword evidence="4" id="KW-0539">Nucleus</keyword>
<dbReference type="Gene3D" id="3.30.70.330">
    <property type="match status" value="4"/>
</dbReference>
<dbReference type="Proteomes" id="UP000193560">
    <property type="component" value="Unassembled WGS sequence"/>
</dbReference>
<feature type="region of interest" description="Disordered" evidence="6">
    <location>
        <begin position="242"/>
        <end position="334"/>
    </location>
</feature>
<comment type="subcellular location">
    <subcellularLocation>
        <location evidence="1">Nucleus</location>
    </subcellularLocation>
</comment>
<dbReference type="GO" id="GO:0005730">
    <property type="term" value="C:nucleolus"/>
    <property type="evidence" value="ECO:0007669"/>
    <property type="project" value="TreeGrafter"/>
</dbReference>
<dbReference type="CDD" id="cd12416">
    <property type="entry name" value="RRM4_RBM28_like"/>
    <property type="match status" value="1"/>
</dbReference>
<dbReference type="InterPro" id="IPR051945">
    <property type="entry name" value="RRM_MRD1_RNA_proc_ribogen"/>
</dbReference>